<evidence type="ECO:0000259" key="6">
    <source>
        <dbReference type="PROSITE" id="PS51390"/>
    </source>
</evidence>
<dbReference type="PANTHER" id="PTHR19441:SF30">
    <property type="entry name" value="ELAFIN"/>
    <property type="match status" value="1"/>
</dbReference>
<reference evidence="7 8" key="1">
    <citation type="submission" date="2017-08" db="EMBL/GenBank/DDBJ databases">
        <title>USMARCv1.0.</title>
        <authorList>
            <person name="Hannum G.I."/>
            <person name="Koren S."/>
            <person name="Schroeder S.G."/>
            <person name="Chin S.C."/>
            <person name="Nonneman D.J."/>
            <person name="Becker S.A."/>
            <person name="Rosen B.D."/>
            <person name="Bickhart D.M."/>
            <person name="Putnam N.H."/>
            <person name="Green R.E."/>
            <person name="Tuggle C.K."/>
            <person name="Liu H."/>
            <person name="Rohrer G.A."/>
            <person name="Warr A."/>
            <person name="Hall R."/>
            <person name="Kim K."/>
            <person name="Hume D.A."/>
            <person name="Talbot R."/>
            <person name="Chow W."/>
            <person name="Howe K."/>
            <person name="Schwartz A.S."/>
            <person name="Watson M."/>
            <person name="Archibald A.L."/>
            <person name="Phillippy A.M."/>
            <person name="Smith T.P.L."/>
        </authorList>
    </citation>
    <scope>NUCLEOTIDE SEQUENCE [LARGE SCALE GENOMIC DNA]</scope>
</reference>
<dbReference type="Gene3D" id="4.10.75.10">
    <property type="entry name" value="Elafin-like"/>
    <property type="match status" value="1"/>
</dbReference>
<dbReference type="SUPFAM" id="SSF57256">
    <property type="entry name" value="Elafin-like"/>
    <property type="match status" value="1"/>
</dbReference>
<dbReference type="PROSITE" id="PS51390">
    <property type="entry name" value="WAP"/>
    <property type="match status" value="1"/>
</dbReference>
<dbReference type="GO" id="GO:0005576">
    <property type="term" value="C:extracellular region"/>
    <property type="evidence" value="ECO:0007669"/>
    <property type="project" value="InterPro"/>
</dbReference>
<dbReference type="PANTHER" id="PTHR19441">
    <property type="entry name" value="WHEY ACDIC PROTEIN WAP"/>
    <property type="match status" value="1"/>
</dbReference>
<evidence type="ECO:0000256" key="1">
    <source>
        <dbReference type="ARBA" id="ARBA00022690"/>
    </source>
</evidence>
<keyword evidence="1" id="KW-0646">Protease inhibitor</keyword>
<keyword evidence="3" id="KW-0677">Repeat</keyword>
<proteinExistence type="predicted"/>
<name>A0A4X1TUP7_PIG</name>
<dbReference type="AlphaFoldDB" id="A0A4X1TUP7"/>
<gene>
    <name evidence="7" type="primary">PI3</name>
</gene>
<accession>A0A4X1TUP7</accession>
<feature type="compositionally biased region" description="Basic and acidic residues" evidence="5">
    <location>
        <begin position="90"/>
        <end position="102"/>
    </location>
</feature>
<dbReference type="InterPro" id="IPR050514">
    <property type="entry name" value="WAP_four-disulfide_core"/>
</dbReference>
<dbReference type="FunFam" id="4.10.75.10:FF:000001">
    <property type="entry name" value="Anosmin 1"/>
    <property type="match status" value="1"/>
</dbReference>
<dbReference type="InterPro" id="IPR036645">
    <property type="entry name" value="Elafin-like_sf"/>
</dbReference>
<protein>
    <submittedName>
        <fullName evidence="7">Peptidase inhibitor 3</fullName>
    </submittedName>
</protein>
<evidence type="ECO:0000256" key="5">
    <source>
        <dbReference type="SAM" id="MobiDB-lite"/>
    </source>
</evidence>
<dbReference type="SMART" id="SM00217">
    <property type="entry name" value="WAP"/>
    <property type="match status" value="1"/>
</dbReference>
<reference evidence="7" key="2">
    <citation type="submission" date="2025-08" db="UniProtKB">
        <authorList>
            <consortium name="Ensembl"/>
        </authorList>
    </citation>
    <scope>IDENTIFICATION</scope>
</reference>
<dbReference type="CDD" id="cd00199">
    <property type="entry name" value="WAP"/>
    <property type="match status" value="1"/>
</dbReference>
<evidence type="ECO:0000256" key="3">
    <source>
        <dbReference type="ARBA" id="ARBA00022737"/>
    </source>
</evidence>
<evidence type="ECO:0000256" key="2">
    <source>
        <dbReference type="ARBA" id="ARBA00022729"/>
    </source>
</evidence>
<dbReference type="Pfam" id="PF10511">
    <property type="entry name" value="Cementoin"/>
    <property type="match status" value="1"/>
</dbReference>
<feature type="region of interest" description="Disordered" evidence="5">
    <location>
        <begin position="53"/>
        <end position="115"/>
    </location>
</feature>
<dbReference type="InterPro" id="IPR019541">
    <property type="entry name" value="Trappin_transglut-bd_rpt"/>
</dbReference>
<evidence type="ECO:0000313" key="7">
    <source>
        <dbReference type="Ensembl" id="ENSSSCP00070020167.1"/>
    </source>
</evidence>
<evidence type="ECO:0000256" key="4">
    <source>
        <dbReference type="ARBA" id="ARBA00023157"/>
    </source>
</evidence>
<sequence>MSRHPWCTWSLEEEDAFLWVSVSGADNSTCWEGRLESEGRPKGKGTKKILALVKGQGPVRGKDQVKGQGPVKGQDLGKSQDPVKAQLPDKGQDLGKGEDSVKGQDPFKAQLPDKLQDPVKAQPAIKRLILLTKPGSCPRILIRCLMVNPPNRCLSDAQCPGLKKCCEGFCGKACMDPK</sequence>
<evidence type="ECO:0000313" key="8">
    <source>
        <dbReference type="Proteomes" id="UP000314985"/>
    </source>
</evidence>
<dbReference type="InterPro" id="IPR008197">
    <property type="entry name" value="WAP_dom"/>
</dbReference>
<feature type="domain" description="WAP" evidence="6">
    <location>
        <begin position="130"/>
        <end position="178"/>
    </location>
</feature>
<dbReference type="Proteomes" id="UP000314985">
    <property type="component" value="Chromosome 17"/>
</dbReference>
<keyword evidence="2" id="KW-0732">Signal</keyword>
<dbReference type="Pfam" id="PF00095">
    <property type="entry name" value="WAP"/>
    <property type="match status" value="1"/>
</dbReference>
<dbReference type="PRINTS" id="PR00003">
    <property type="entry name" value="4DISULPHCORE"/>
</dbReference>
<dbReference type="Ensembl" id="ENSSSCT00070024368.1">
    <property type="protein sequence ID" value="ENSSSCP00070020167.1"/>
    <property type="gene ID" value="ENSSSCG00070012460.1"/>
</dbReference>
<keyword evidence="4" id="KW-1015">Disulfide bond</keyword>
<organism evidence="7 8">
    <name type="scientific">Sus scrofa</name>
    <name type="common">Pig</name>
    <dbReference type="NCBI Taxonomy" id="9823"/>
    <lineage>
        <taxon>Eukaryota</taxon>
        <taxon>Metazoa</taxon>
        <taxon>Chordata</taxon>
        <taxon>Craniata</taxon>
        <taxon>Vertebrata</taxon>
        <taxon>Euteleostomi</taxon>
        <taxon>Mammalia</taxon>
        <taxon>Eutheria</taxon>
        <taxon>Laurasiatheria</taxon>
        <taxon>Artiodactyla</taxon>
        <taxon>Suina</taxon>
        <taxon>Suidae</taxon>
        <taxon>Sus</taxon>
    </lineage>
</organism>
<dbReference type="GO" id="GO:0030414">
    <property type="term" value="F:peptidase inhibitor activity"/>
    <property type="evidence" value="ECO:0007669"/>
    <property type="project" value="UniProtKB-KW"/>
</dbReference>